<dbReference type="InterPro" id="IPR043519">
    <property type="entry name" value="NT_sf"/>
</dbReference>
<dbReference type="Gene3D" id="3.30.460.10">
    <property type="entry name" value="Beta Polymerase, domain 2"/>
    <property type="match status" value="1"/>
</dbReference>
<dbReference type="Pfam" id="PF01909">
    <property type="entry name" value="NTP_transf_2"/>
    <property type="match status" value="1"/>
</dbReference>
<reference evidence="2 3" key="1">
    <citation type="submission" date="2016-10" db="EMBL/GenBank/DDBJ databases">
        <authorList>
            <person name="Varghese N."/>
            <person name="Submissions S."/>
        </authorList>
    </citation>
    <scope>NUCLEOTIDE SEQUENCE [LARGE SCALE GENOMIC DNA]</scope>
    <source>
        <strain evidence="2 3">DSM 25353</strain>
    </source>
</reference>
<dbReference type="GO" id="GO:0016779">
    <property type="term" value="F:nucleotidyltransferase activity"/>
    <property type="evidence" value="ECO:0007669"/>
    <property type="project" value="InterPro"/>
</dbReference>
<proteinExistence type="predicted"/>
<dbReference type="PANTHER" id="PTHR37030:SF1">
    <property type="entry name" value="NUCLEOTIDYLTRANSFERASE"/>
    <property type="match status" value="1"/>
</dbReference>
<protein>
    <submittedName>
        <fullName evidence="2">Predicted nucleotidyltransferase</fullName>
    </submittedName>
</protein>
<feature type="domain" description="Polymerase nucleotidyl transferase" evidence="1">
    <location>
        <begin position="10"/>
        <end position="51"/>
    </location>
</feature>
<dbReference type="RefSeq" id="WP_092723638.1">
    <property type="nucleotide sequence ID" value="NZ_FNNO01000006.1"/>
</dbReference>
<gene>
    <name evidence="2" type="ORF">SAMN05444410_106180</name>
</gene>
<accession>A0A8X8ICB3</accession>
<name>A0A8X8ICB3_9BACT</name>
<dbReference type="SUPFAM" id="SSF81301">
    <property type="entry name" value="Nucleotidyltransferase"/>
    <property type="match status" value="1"/>
</dbReference>
<dbReference type="CDD" id="cd05403">
    <property type="entry name" value="NT_KNTase_like"/>
    <property type="match status" value="1"/>
</dbReference>
<organism evidence="2 3">
    <name type="scientific">Hydrobacter penzbergensis</name>
    <dbReference type="NCBI Taxonomy" id="1235997"/>
    <lineage>
        <taxon>Bacteria</taxon>
        <taxon>Pseudomonadati</taxon>
        <taxon>Bacteroidota</taxon>
        <taxon>Chitinophagia</taxon>
        <taxon>Chitinophagales</taxon>
        <taxon>Chitinophagaceae</taxon>
        <taxon>Hydrobacter</taxon>
    </lineage>
</organism>
<dbReference type="AlphaFoldDB" id="A0A8X8ICB3"/>
<comment type="caution">
    <text evidence="2">The sequence shown here is derived from an EMBL/GenBank/DDBJ whole genome shotgun (WGS) entry which is preliminary data.</text>
</comment>
<evidence type="ECO:0000313" key="2">
    <source>
        <dbReference type="EMBL" id="SDW86888.1"/>
    </source>
</evidence>
<dbReference type="Proteomes" id="UP000198711">
    <property type="component" value="Unassembled WGS sequence"/>
</dbReference>
<dbReference type="InterPro" id="IPR002934">
    <property type="entry name" value="Polymerase_NTP_transf_dom"/>
</dbReference>
<evidence type="ECO:0000259" key="1">
    <source>
        <dbReference type="Pfam" id="PF01909"/>
    </source>
</evidence>
<dbReference type="PANTHER" id="PTHR37030">
    <property type="entry name" value="NUCLEOTIDYLTRANSFERASE"/>
    <property type="match status" value="1"/>
</dbReference>
<sequence>MSTRQTYDIIKSTVHSFLPDARILLFGSRARNTFNDQSDYDLLIVTNGTLAPRIKMNWESKIRKALIQTLNAPFDVILQSNREVQEKKNLIGHIVYYAYKDAREI</sequence>
<keyword evidence="3" id="KW-1185">Reference proteome</keyword>
<dbReference type="EMBL" id="FNNO01000006">
    <property type="protein sequence ID" value="SDW86888.1"/>
    <property type="molecule type" value="Genomic_DNA"/>
</dbReference>
<evidence type="ECO:0000313" key="3">
    <source>
        <dbReference type="Proteomes" id="UP000198711"/>
    </source>
</evidence>